<evidence type="ECO:0000313" key="2">
    <source>
        <dbReference type="EMBL" id="KWT91029.1"/>
    </source>
</evidence>
<protein>
    <submittedName>
        <fullName evidence="2">Outer membrane efflux protein</fullName>
    </submittedName>
</protein>
<reference evidence="2 3" key="1">
    <citation type="submission" date="2015-11" db="EMBL/GenBank/DDBJ databases">
        <authorList>
            <person name="Lin W."/>
        </authorList>
    </citation>
    <scope>NUCLEOTIDE SEQUENCE [LARGE SCALE GENOMIC DNA]</scope>
    <source>
        <strain evidence="2 3">HCH-1</strain>
    </source>
</reference>
<name>A0ABR5SH55_9BACT</name>
<gene>
    <name evidence="2" type="ORF">ASN18_0976</name>
</gene>
<dbReference type="Pfam" id="PF02321">
    <property type="entry name" value="OEP"/>
    <property type="match status" value="2"/>
</dbReference>
<dbReference type="Proteomes" id="UP000060487">
    <property type="component" value="Unassembled WGS sequence"/>
</dbReference>
<keyword evidence="3" id="KW-1185">Reference proteome</keyword>
<dbReference type="EMBL" id="LNQR01000033">
    <property type="protein sequence ID" value="KWT91029.1"/>
    <property type="molecule type" value="Genomic_DNA"/>
</dbReference>
<dbReference type="InterPro" id="IPR003423">
    <property type="entry name" value="OMP_efflux"/>
</dbReference>
<proteinExistence type="inferred from homology"/>
<comment type="caution">
    <text evidence="2">The sequence shown here is derived from an EMBL/GenBank/DDBJ whole genome shotgun (WGS) entry which is preliminary data.</text>
</comment>
<evidence type="ECO:0000313" key="3">
    <source>
        <dbReference type="Proteomes" id="UP000060487"/>
    </source>
</evidence>
<organism evidence="2 3">
    <name type="scientific">Candidatus Magnetominusculus xianensis</name>
    <dbReference type="NCBI Taxonomy" id="1748249"/>
    <lineage>
        <taxon>Bacteria</taxon>
        <taxon>Pseudomonadati</taxon>
        <taxon>Nitrospirota</taxon>
        <taxon>Nitrospiria</taxon>
        <taxon>Nitrospirales</taxon>
        <taxon>Nitrospiraceae</taxon>
        <taxon>Candidatus Magnetominusculus</taxon>
    </lineage>
</organism>
<sequence length="411" mass="45812">MMTVFVSAVGMKNASADDLDLDKLIVEAVTGNHEVIAAESKAATSEFRIPQAASPPDPMFTIGYQNEGFQQYTFGQEQGAQWIVGLTQTFPFPGKLALKEQAAAKETDSLRAIVEDVRLKTVARVKELYFDLLLSHKTIEIIKERAALFEAFTDAALARYSSGMAQQEDVLMAQKEKYMLIEKEEIEKQKIQTLSGDLNTTLGRDVNSPLGRPSLRPKTPYTMTLEGTIRRAYEASPAIRAKEELLAQAKIKIDSAKKDFYPDIAINAGYYQRSGDFKDMWSLTASFPIPIFYKGKQNMAVSEAASMATEAIHELDSAKAMRAASVRENYTLIQSSEKLMGLYKDALIPRMWQDYELAVTGYINGKVDALTVVTRLKSLLDYELEYWGQYTAREKAVARLEALTAPSVKGE</sequence>
<dbReference type="SUPFAM" id="SSF56954">
    <property type="entry name" value="Outer membrane efflux proteins (OEP)"/>
    <property type="match status" value="1"/>
</dbReference>
<comment type="similarity">
    <text evidence="1">Belongs to the outer membrane factor (OMF) (TC 1.B.17) family.</text>
</comment>
<dbReference type="Gene3D" id="1.20.1600.10">
    <property type="entry name" value="Outer membrane efflux proteins (OEP)"/>
    <property type="match status" value="1"/>
</dbReference>
<dbReference type="InterPro" id="IPR010131">
    <property type="entry name" value="MdtP/NodT-like"/>
</dbReference>
<dbReference type="PANTHER" id="PTHR30203:SF24">
    <property type="entry name" value="BLR4935 PROTEIN"/>
    <property type="match status" value="1"/>
</dbReference>
<evidence type="ECO:0000256" key="1">
    <source>
        <dbReference type="ARBA" id="ARBA00007613"/>
    </source>
</evidence>
<dbReference type="PANTHER" id="PTHR30203">
    <property type="entry name" value="OUTER MEMBRANE CATION EFFLUX PROTEIN"/>
    <property type="match status" value="1"/>
</dbReference>
<accession>A0ABR5SH55</accession>